<evidence type="ECO:0000256" key="10">
    <source>
        <dbReference type="RuleBase" id="RU361228"/>
    </source>
</evidence>
<evidence type="ECO:0000256" key="9">
    <source>
        <dbReference type="ARBA" id="ARBA00047597"/>
    </source>
</evidence>
<evidence type="ECO:0000313" key="14">
    <source>
        <dbReference type="EMBL" id="CAF4447788.1"/>
    </source>
</evidence>
<evidence type="ECO:0000256" key="7">
    <source>
        <dbReference type="ARBA" id="ARBA00022695"/>
    </source>
</evidence>
<evidence type="ECO:0000256" key="6">
    <source>
        <dbReference type="ARBA" id="ARBA00022679"/>
    </source>
</evidence>
<keyword evidence="3" id="KW-0964">Secreted</keyword>
<dbReference type="Gene3D" id="3.30.720.50">
    <property type="match status" value="1"/>
</dbReference>
<keyword evidence="6 10" id="KW-0808">Transferase</keyword>
<comment type="catalytic activity">
    <reaction evidence="9 10">
        <text>L-arginyl-[protein] + NAD(+) = N(omega)-(ADP-D-ribosyl)-L-arginyl-[protein] + nicotinamide + H(+)</text>
        <dbReference type="Rhea" id="RHEA:19149"/>
        <dbReference type="Rhea" id="RHEA-COMP:10532"/>
        <dbReference type="Rhea" id="RHEA-COMP:15087"/>
        <dbReference type="ChEBI" id="CHEBI:15378"/>
        <dbReference type="ChEBI" id="CHEBI:17154"/>
        <dbReference type="ChEBI" id="CHEBI:29965"/>
        <dbReference type="ChEBI" id="CHEBI:57540"/>
        <dbReference type="ChEBI" id="CHEBI:142554"/>
        <dbReference type="EC" id="2.4.2.31"/>
    </reaction>
</comment>
<dbReference type="PANTHER" id="PTHR10339">
    <property type="entry name" value="ADP-RIBOSYLTRANSFERASE"/>
    <property type="match status" value="1"/>
</dbReference>
<evidence type="ECO:0000313" key="15">
    <source>
        <dbReference type="Proteomes" id="UP000663829"/>
    </source>
</evidence>
<keyword evidence="10" id="KW-0521">NADP</keyword>
<evidence type="ECO:0000256" key="5">
    <source>
        <dbReference type="ARBA" id="ARBA00022676"/>
    </source>
</evidence>
<dbReference type="EC" id="2.4.2.31" evidence="10"/>
<feature type="compositionally biased region" description="Polar residues" evidence="11">
    <location>
        <begin position="18"/>
        <end position="28"/>
    </location>
</feature>
<proteinExistence type="inferred from homology"/>
<dbReference type="AlphaFoldDB" id="A0A815Z704"/>
<evidence type="ECO:0000313" key="13">
    <source>
        <dbReference type="EMBL" id="CAF1580532.1"/>
    </source>
</evidence>
<dbReference type="EMBL" id="CAJOBC010097474">
    <property type="protein sequence ID" value="CAF4447788.1"/>
    <property type="molecule type" value="Genomic_DNA"/>
</dbReference>
<dbReference type="InterPro" id="IPR004170">
    <property type="entry name" value="WWE_dom"/>
</dbReference>
<sequence>MGSQMKKSADQPRAQWYWKSNSDSWSTNEQEEWTKYSDIESAIIEEAFNGTNKTKLADLDNYLINLNESIQISKSDPNRQRQIKRVPISRNETQGLREQRFFLPPGLSKTFNTDKGEGAYNFLSQWKKDKKLSNAEIVKQAAKGIITEGKQLDKHCESHYIARQLLAVRKKDRKEIYTCCIQLYTMECFLYKLINKALRENDTSKTSTLGPFCYILFRSWLTTEEKHTATLYRGVNIDDNQLTSYQEAIGQTRCWDGFTSTTKNHEKAQMFGNILFVIDATHNGGIDISALSDYDEEEVLLPPGTSFIINKVDPTEPHTLIYLQLLDWHSSLAASSLIHLLATSSSSDEHCCDESEMSSGANEHLRDALIAWSLWWSLAFSTSCIIIDSLVGDLIIVR</sequence>
<comment type="caution">
    <text evidence="13">The sequence shown here is derived from an EMBL/GenBank/DDBJ whole genome shotgun (WGS) entry which is preliminary data.</text>
</comment>
<dbReference type="GO" id="GO:0003950">
    <property type="term" value="F:NAD+ poly-ADP-ribosyltransferase activity"/>
    <property type="evidence" value="ECO:0007669"/>
    <property type="project" value="TreeGrafter"/>
</dbReference>
<dbReference type="InterPro" id="IPR000768">
    <property type="entry name" value="ART"/>
</dbReference>
<protein>
    <recommendedName>
        <fullName evidence="10">NAD(P)(+)--arginine ADP-ribosyltransferase</fullName>
        <ecNumber evidence="10">2.4.2.31</ecNumber>
    </recommendedName>
    <alternativeName>
        <fullName evidence="10">Mono(ADP-ribosyl)transferase</fullName>
    </alternativeName>
</protein>
<dbReference type="InterPro" id="IPR037197">
    <property type="entry name" value="WWE_dom_sf"/>
</dbReference>
<dbReference type="EMBL" id="CAJNOQ010031519">
    <property type="protein sequence ID" value="CAF1580532.1"/>
    <property type="molecule type" value="Genomic_DNA"/>
</dbReference>
<dbReference type="PANTHER" id="PTHR10339:SF25">
    <property type="entry name" value="SECRETED EXOENZYME S"/>
    <property type="match status" value="1"/>
</dbReference>
<keyword evidence="15" id="KW-1185">Reference proteome</keyword>
<organism evidence="13 15">
    <name type="scientific">Didymodactylos carnosus</name>
    <dbReference type="NCBI Taxonomy" id="1234261"/>
    <lineage>
        <taxon>Eukaryota</taxon>
        <taxon>Metazoa</taxon>
        <taxon>Spiralia</taxon>
        <taxon>Gnathifera</taxon>
        <taxon>Rotifera</taxon>
        <taxon>Eurotatoria</taxon>
        <taxon>Bdelloidea</taxon>
        <taxon>Philodinida</taxon>
        <taxon>Philodinidae</taxon>
        <taxon>Didymodactylos</taxon>
    </lineage>
</organism>
<dbReference type="GO" id="GO:0016779">
    <property type="term" value="F:nucleotidyltransferase activity"/>
    <property type="evidence" value="ECO:0007669"/>
    <property type="project" value="UniProtKB-KW"/>
</dbReference>
<evidence type="ECO:0000256" key="3">
    <source>
        <dbReference type="ARBA" id="ARBA00022525"/>
    </source>
</evidence>
<accession>A0A815Z704</accession>
<dbReference type="Proteomes" id="UP000681722">
    <property type="component" value="Unassembled WGS sequence"/>
</dbReference>
<dbReference type="GO" id="GO:0005576">
    <property type="term" value="C:extracellular region"/>
    <property type="evidence" value="ECO:0007669"/>
    <property type="project" value="UniProtKB-SubCell"/>
</dbReference>
<name>A0A815Z704_9BILA</name>
<feature type="domain" description="WWE" evidence="12">
    <location>
        <begin position="1"/>
        <end position="85"/>
    </location>
</feature>
<comment type="subcellular location">
    <subcellularLocation>
        <location evidence="1">Secreted</location>
    </subcellularLocation>
</comment>
<dbReference type="SUPFAM" id="SSF56399">
    <property type="entry name" value="ADP-ribosylation"/>
    <property type="match status" value="1"/>
</dbReference>
<keyword evidence="10" id="KW-0520">NAD</keyword>
<dbReference type="Proteomes" id="UP000663829">
    <property type="component" value="Unassembled WGS sequence"/>
</dbReference>
<dbReference type="GO" id="GO:0106274">
    <property type="term" value="F:NAD+-protein-arginine ADP-ribosyltransferase activity"/>
    <property type="evidence" value="ECO:0007669"/>
    <property type="project" value="UniProtKB-EC"/>
</dbReference>
<evidence type="ECO:0000259" key="12">
    <source>
        <dbReference type="PROSITE" id="PS50918"/>
    </source>
</evidence>
<feature type="region of interest" description="Disordered" evidence="11">
    <location>
        <begin position="1"/>
        <end position="31"/>
    </location>
</feature>
<dbReference type="Pfam" id="PF02825">
    <property type="entry name" value="WWE"/>
    <property type="match status" value="1"/>
</dbReference>
<dbReference type="SMART" id="SM00678">
    <property type="entry name" value="WWE"/>
    <property type="match status" value="1"/>
</dbReference>
<dbReference type="InterPro" id="IPR018123">
    <property type="entry name" value="WWE-dom_subgr"/>
</dbReference>
<dbReference type="SUPFAM" id="SSF117839">
    <property type="entry name" value="WWE domain"/>
    <property type="match status" value="1"/>
</dbReference>
<evidence type="ECO:0000256" key="8">
    <source>
        <dbReference type="ARBA" id="ARBA00023026"/>
    </source>
</evidence>
<dbReference type="Pfam" id="PF01129">
    <property type="entry name" value="ART"/>
    <property type="match status" value="1"/>
</dbReference>
<evidence type="ECO:0000256" key="11">
    <source>
        <dbReference type="SAM" id="MobiDB-lite"/>
    </source>
</evidence>
<keyword evidence="4" id="KW-0800">Toxin</keyword>
<evidence type="ECO:0000256" key="4">
    <source>
        <dbReference type="ARBA" id="ARBA00022656"/>
    </source>
</evidence>
<gene>
    <name evidence="13" type="ORF">GPM918_LOCUS41054</name>
    <name evidence="14" type="ORF">SRO942_LOCUS42062</name>
</gene>
<dbReference type="Gene3D" id="3.90.176.10">
    <property type="entry name" value="Toxin ADP-ribosyltransferase, Chain A, domain 1"/>
    <property type="match status" value="1"/>
</dbReference>
<dbReference type="OrthoDB" id="423533at2759"/>
<dbReference type="GO" id="GO:0008270">
    <property type="term" value="F:zinc ion binding"/>
    <property type="evidence" value="ECO:0007669"/>
    <property type="project" value="InterPro"/>
</dbReference>
<dbReference type="InterPro" id="IPR050999">
    <property type="entry name" value="ADP-ribosyltransferase_ARG"/>
</dbReference>
<reference evidence="13" key="1">
    <citation type="submission" date="2021-02" db="EMBL/GenBank/DDBJ databases">
        <authorList>
            <person name="Nowell W R."/>
        </authorList>
    </citation>
    <scope>NUCLEOTIDE SEQUENCE</scope>
</reference>
<dbReference type="PROSITE" id="PS50918">
    <property type="entry name" value="WWE"/>
    <property type="match status" value="1"/>
</dbReference>
<keyword evidence="5 10" id="KW-0328">Glycosyltransferase</keyword>
<evidence type="ECO:0000256" key="2">
    <source>
        <dbReference type="ARBA" id="ARBA00009558"/>
    </source>
</evidence>
<comment type="similarity">
    <text evidence="2 10">Belongs to the Arg-specific ADP-ribosyltransferase family.</text>
</comment>
<evidence type="ECO:0000256" key="1">
    <source>
        <dbReference type="ARBA" id="ARBA00004613"/>
    </source>
</evidence>
<dbReference type="PROSITE" id="PS51996">
    <property type="entry name" value="TR_MART"/>
    <property type="match status" value="1"/>
</dbReference>
<keyword evidence="7" id="KW-0548">Nucleotidyltransferase</keyword>
<dbReference type="GO" id="GO:0090729">
    <property type="term" value="F:toxin activity"/>
    <property type="evidence" value="ECO:0007669"/>
    <property type="project" value="UniProtKB-KW"/>
</dbReference>
<keyword evidence="8" id="KW-0843">Virulence</keyword>